<dbReference type="InterPro" id="IPR050204">
    <property type="entry name" value="AraC_XylS_family_regulators"/>
</dbReference>
<dbReference type="Pfam" id="PF12833">
    <property type="entry name" value="HTH_18"/>
    <property type="match status" value="1"/>
</dbReference>
<keyword evidence="1" id="KW-0805">Transcription regulation</keyword>
<sequence>MNSRAPTVDVCRPLKHGIAHSHFSVRGEAPQRRLLAWRDRVGHLVDVLPLRSDLERPFQASIDRYQVGELVFTDCRSDLIVLERSLARISTDRVRDFVFHVFLEGAVENVAVRTSRRDPTPSAASILALDMNQPVRMQRQACRVIAFFVPGELVQEVFPDPEAIHGRVLHGSTPLERLIIEHVAALSRTIACMSAGEADGAIRAAAKLLVAAFGRQVRLSGDTRAAARAAMFGQVRRYIQAHLTEDELSPESVLNALQLPRPTIYRLFQHEGGVGAYIRHLRLRHAADELIRYPHLSVIEIAYGLGFKSASDFTRAFRRAYDMAPQDFRALADKMVQTQR</sequence>
<organism evidence="5 6">
    <name type="scientific">Paraburkholderia elongata</name>
    <dbReference type="NCBI Taxonomy" id="2675747"/>
    <lineage>
        <taxon>Bacteria</taxon>
        <taxon>Pseudomonadati</taxon>
        <taxon>Pseudomonadota</taxon>
        <taxon>Betaproteobacteria</taxon>
        <taxon>Burkholderiales</taxon>
        <taxon>Burkholderiaceae</taxon>
        <taxon>Paraburkholderia</taxon>
    </lineage>
</organism>
<reference evidence="5 6" key="1">
    <citation type="submission" date="2019-11" db="EMBL/GenBank/DDBJ databases">
        <title>Metabolism of dissolved organic matter in forest soils.</title>
        <authorList>
            <person name="Cyle K.T."/>
            <person name="Wilhelm R.C."/>
            <person name="Martinez C.E."/>
        </authorList>
    </citation>
    <scope>NUCLEOTIDE SEQUENCE [LARGE SCALE GENOMIC DNA]</scope>
    <source>
        <strain evidence="5 6">5N</strain>
    </source>
</reference>
<dbReference type="SUPFAM" id="SSF46689">
    <property type="entry name" value="Homeodomain-like"/>
    <property type="match status" value="1"/>
</dbReference>
<dbReference type="Gene3D" id="1.10.10.60">
    <property type="entry name" value="Homeodomain-like"/>
    <property type="match status" value="1"/>
</dbReference>
<keyword evidence="2" id="KW-0238">DNA-binding</keyword>
<keyword evidence="3" id="KW-0804">Transcription</keyword>
<evidence type="ECO:0000259" key="4">
    <source>
        <dbReference type="PROSITE" id="PS01124"/>
    </source>
</evidence>
<dbReference type="PRINTS" id="PR00032">
    <property type="entry name" value="HTHARAC"/>
</dbReference>
<dbReference type="SMART" id="SM00342">
    <property type="entry name" value="HTH_ARAC"/>
    <property type="match status" value="1"/>
</dbReference>
<dbReference type="InterPro" id="IPR020449">
    <property type="entry name" value="Tscrpt_reg_AraC-type_HTH"/>
</dbReference>
<dbReference type="GO" id="GO:0003700">
    <property type="term" value="F:DNA-binding transcription factor activity"/>
    <property type="evidence" value="ECO:0007669"/>
    <property type="project" value="InterPro"/>
</dbReference>
<dbReference type="RefSeq" id="WP_172178848.1">
    <property type="nucleotide sequence ID" value="NZ_WOEZ01000321.1"/>
</dbReference>
<evidence type="ECO:0000256" key="2">
    <source>
        <dbReference type="ARBA" id="ARBA00023125"/>
    </source>
</evidence>
<dbReference type="InterPro" id="IPR035418">
    <property type="entry name" value="AraC-bd_2"/>
</dbReference>
<dbReference type="Proteomes" id="UP000655523">
    <property type="component" value="Unassembled WGS sequence"/>
</dbReference>
<evidence type="ECO:0000313" key="6">
    <source>
        <dbReference type="Proteomes" id="UP000655523"/>
    </source>
</evidence>
<dbReference type="InterPro" id="IPR018062">
    <property type="entry name" value="HTH_AraC-typ_CS"/>
</dbReference>
<evidence type="ECO:0000313" key="5">
    <source>
        <dbReference type="EMBL" id="NPT62384.1"/>
    </source>
</evidence>
<dbReference type="PANTHER" id="PTHR46796">
    <property type="entry name" value="HTH-TYPE TRANSCRIPTIONAL ACTIVATOR RHAS-RELATED"/>
    <property type="match status" value="1"/>
</dbReference>
<evidence type="ECO:0000256" key="3">
    <source>
        <dbReference type="ARBA" id="ARBA00023163"/>
    </source>
</evidence>
<dbReference type="PROSITE" id="PS01124">
    <property type="entry name" value="HTH_ARAC_FAMILY_2"/>
    <property type="match status" value="1"/>
</dbReference>
<accession>A0A972SPH6</accession>
<dbReference type="PROSITE" id="PS00041">
    <property type="entry name" value="HTH_ARAC_FAMILY_1"/>
    <property type="match status" value="1"/>
</dbReference>
<gene>
    <name evidence="5" type="ORF">GNZ13_49745</name>
</gene>
<comment type="caution">
    <text evidence="5">The sequence shown here is derived from an EMBL/GenBank/DDBJ whole genome shotgun (WGS) entry which is preliminary data.</text>
</comment>
<dbReference type="InterPro" id="IPR009057">
    <property type="entry name" value="Homeodomain-like_sf"/>
</dbReference>
<dbReference type="GO" id="GO:0043565">
    <property type="term" value="F:sequence-specific DNA binding"/>
    <property type="evidence" value="ECO:0007669"/>
    <property type="project" value="InterPro"/>
</dbReference>
<name>A0A972SPH6_9BURK</name>
<dbReference type="AlphaFoldDB" id="A0A972SPH6"/>
<keyword evidence="6" id="KW-1185">Reference proteome</keyword>
<dbReference type="Pfam" id="PF14525">
    <property type="entry name" value="AraC_binding_2"/>
    <property type="match status" value="1"/>
</dbReference>
<protein>
    <submittedName>
        <fullName evidence="5">Helix-turn-helix domain-containing protein</fullName>
    </submittedName>
</protein>
<proteinExistence type="predicted"/>
<dbReference type="InterPro" id="IPR018060">
    <property type="entry name" value="HTH_AraC"/>
</dbReference>
<feature type="domain" description="HTH araC/xylS-type" evidence="4">
    <location>
        <begin position="233"/>
        <end position="331"/>
    </location>
</feature>
<evidence type="ECO:0000256" key="1">
    <source>
        <dbReference type="ARBA" id="ARBA00023015"/>
    </source>
</evidence>
<dbReference type="EMBL" id="WOEZ01000321">
    <property type="protein sequence ID" value="NPT62384.1"/>
    <property type="molecule type" value="Genomic_DNA"/>
</dbReference>
<dbReference type="PANTHER" id="PTHR46796:SF6">
    <property type="entry name" value="ARAC SUBFAMILY"/>
    <property type="match status" value="1"/>
</dbReference>